<dbReference type="HOGENOM" id="CLU_1396195_0_0_1"/>
<reference evidence="1 2" key="1">
    <citation type="submission" date="2014-02" db="EMBL/GenBank/DDBJ databases">
        <title>The genome sequence of Colletotrichum fioriniae PJ7.</title>
        <authorList>
            <person name="Baroncelli R."/>
            <person name="Thon M.R."/>
        </authorList>
    </citation>
    <scope>NUCLEOTIDE SEQUENCE [LARGE SCALE GENOMIC DNA]</scope>
    <source>
        <strain evidence="1 2">PJ7</strain>
    </source>
</reference>
<name>A0A010RZ81_9PEZI</name>
<keyword evidence="2" id="KW-1185">Reference proteome</keyword>
<accession>A0A010RZ81</accession>
<dbReference type="EMBL" id="JARH01000699">
    <property type="protein sequence ID" value="EXF77593.1"/>
    <property type="molecule type" value="Genomic_DNA"/>
</dbReference>
<dbReference type="Proteomes" id="UP000020467">
    <property type="component" value="Unassembled WGS sequence"/>
</dbReference>
<comment type="caution">
    <text evidence="1">The sequence shown here is derived from an EMBL/GenBank/DDBJ whole genome shotgun (WGS) entry which is preliminary data.</text>
</comment>
<evidence type="ECO:0000313" key="2">
    <source>
        <dbReference type="Proteomes" id="UP000020467"/>
    </source>
</evidence>
<gene>
    <name evidence="1" type="ORF">CFIO01_11670</name>
</gene>
<organism evidence="1 2">
    <name type="scientific">Colletotrichum fioriniae PJ7</name>
    <dbReference type="NCBI Taxonomy" id="1445577"/>
    <lineage>
        <taxon>Eukaryota</taxon>
        <taxon>Fungi</taxon>
        <taxon>Dikarya</taxon>
        <taxon>Ascomycota</taxon>
        <taxon>Pezizomycotina</taxon>
        <taxon>Sordariomycetes</taxon>
        <taxon>Hypocreomycetidae</taxon>
        <taxon>Glomerellales</taxon>
        <taxon>Glomerellaceae</taxon>
        <taxon>Colletotrichum</taxon>
        <taxon>Colletotrichum acutatum species complex</taxon>
    </lineage>
</organism>
<dbReference type="KEGG" id="cfj:CFIO01_11670"/>
<evidence type="ECO:0000313" key="1">
    <source>
        <dbReference type="EMBL" id="EXF77593.1"/>
    </source>
</evidence>
<sequence length="195" mass="21842">MTTIKIGLGRDKIPAPGFIDMFRHAEKGGRNLDHRHVDLMTAELRTKKITGYIRRSVKVFVRRRDAVTDFLKEALDLAIKAGKIVLEFDKEHPNLVAIVAGGVMLASVSPWVLQALGFGQLGLVAGKFFRKLLLRPLYLKINSDAVPTQGSFAARWQAPIGAAVPTGSLFSILRWLRMTWIRVLGRHFGYKLRPL</sequence>
<protein>
    <submittedName>
        <fullName evidence="1">Uncharacterized protein</fullName>
    </submittedName>
</protein>
<proteinExistence type="predicted"/>
<dbReference type="AlphaFoldDB" id="A0A010RZ81"/>
<dbReference type="OrthoDB" id="440424at2759"/>